<dbReference type="AlphaFoldDB" id="A0A8J5LMV9"/>
<keyword evidence="4" id="KW-1185">Reference proteome</keyword>
<evidence type="ECO:0000313" key="3">
    <source>
        <dbReference type="EMBL" id="KAG6532000.1"/>
    </source>
</evidence>
<dbReference type="InterPro" id="IPR032794">
    <property type="entry name" value="LINES_N"/>
</dbReference>
<proteinExistence type="predicted"/>
<name>A0A8J5LMV9_ZINOF</name>
<feature type="domain" description="Protein Lines C-terminal" evidence="2">
    <location>
        <begin position="652"/>
        <end position="681"/>
    </location>
</feature>
<sequence>MVGVVPRLCDLIRVSLSPYLEPKPFSLTKESEKDLLISLSRVRKAIQRWNDESEFDGNPEKDADCHFHVTCCIYVNQQTEVGSNCFMDIVSTMVPFLGLESGFVRHLVGKLFVDMSNLLAVCRTKWIRFVRLLWISHGIAMSSIISSSPMSTRSIHIPNESWLQSFMKSEWVRMENSAFDISTFVDLLHLKVFEINLFMVEGLFQIFRNILKSSKNDINNLKGAYTYIALSSLLKMPWSWLNEIHTRHISSGEDGLLGSKNFLPRPTNMISGIILQLLCSLCEQKDLIDAEGVSAGGHVIYTEFAELVIKLLPGFFEHLRCKTNLSRYLKHKLLMLMTRLRSHVQDNVSHLVLWLELLKHNFQDLLYMPISDCSVGPATVVKESPFLANFDDGDKLQNLCTKHLWRQITFLFLHCCFRLVHFDKKSGYQFHCEAQSSCVTSPLKVCGKLGTSMGLMQFFEWLQRLFPLENIVDYESFRESCCTFAAFFLQLYLEEDDMLFDILLQLLDAPVINLQICSSGEEIHFEEEKKSAVFVISSIFNPIYLFHVFLLLLHYDHLVLVDYLISKDTGIRFLQYLLRCLRVICTFWQTFMELSTFEGEKSQPRHKRRKIMYDKLESAPSSSTTKGLMPSELFSVSDADKSILQPNFENAKVCLLNLKKTVEDLHRKDLFPYNPEPLIRRFVMLLYDISFL</sequence>
<dbReference type="Pfam" id="PF14694">
    <property type="entry name" value="LINES_N"/>
    <property type="match status" value="1"/>
</dbReference>
<dbReference type="Pfam" id="PF14695">
    <property type="entry name" value="LINES_C"/>
    <property type="match status" value="1"/>
</dbReference>
<protein>
    <recommendedName>
        <fullName evidence="5">Protein Lines C-terminal domain-containing protein</fullName>
    </recommendedName>
</protein>
<reference evidence="3 4" key="1">
    <citation type="submission" date="2020-08" db="EMBL/GenBank/DDBJ databases">
        <title>Plant Genome Project.</title>
        <authorList>
            <person name="Zhang R.-G."/>
        </authorList>
    </citation>
    <scope>NUCLEOTIDE SEQUENCE [LARGE SCALE GENOMIC DNA]</scope>
    <source>
        <tissue evidence="3">Rhizome</tissue>
    </source>
</reference>
<evidence type="ECO:0008006" key="5">
    <source>
        <dbReference type="Google" id="ProtNLM"/>
    </source>
</evidence>
<dbReference type="Proteomes" id="UP000734854">
    <property type="component" value="Unassembled WGS sequence"/>
</dbReference>
<dbReference type="PANTHER" id="PTHR16057">
    <property type="entry name" value="WINS1, 2 PROTEIN"/>
    <property type="match status" value="1"/>
</dbReference>
<evidence type="ECO:0000313" key="4">
    <source>
        <dbReference type="Proteomes" id="UP000734854"/>
    </source>
</evidence>
<gene>
    <name evidence="3" type="ORF">ZIOFF_005837</name>
</gene>
<evidence type="ECO:0000259" key="1">
    <source>
        <dbReference type="Pfam" id="PF14694"/>
    </source>
</evidence>
<dbReference type="EMBL" id="JACMSC010000002">
    <property type="protein sequence ID" value="KAG6532000.1"/>
    <property type="molecule type" value="Genomic_DNA"/>
</dbReference>
<comment type="caution">
    <text evidence="3">The sequence shown here is derived from an EMBL/GenBank/DDBJ whole genome shotgun (WGS) entry which is preliminary data.</text>
</comment>
<evidence type="ECO:0000259" key="2">
    <source>
        <dbReference type="Pfam" id="PF14695"/>
    </source>
</evidence>
<dbReference type="PANTHER" id="PTHR16057:SF1">
    <property type="entry name" value="PROTEIN LINES HOMOLOG 1"/>
    <property type="match status" value="1"/>
</dbReference>
<organism evidence="3 4">
    <name type="scientific">Zingiber officinale</name>
    <name type="common">Ginger</name>
    <name type="synonym">Amomum zingiber</name>
    <dbReference type="NCBI Taxonomy" id="94328"/>
    <lineage>
        <taxon>Eukaryota</taxon>
        <taxon>Viridiplantae</taxon>
        <taxon>Streptophyta</taxon>
        <taxon>Embryophyta</taxon>
        <taxon>Tracheophyta</taxon>
        <taxon>Spermatophyta</taxon>
        <taxon>Magnoliopsida</taxon>
        <taxon>Liliopsida</taxon>
        <taxon>Zingiberales</taxon>
        <taxon>Zingiberaceae</taxon>
        <taxon>Zingiber</taxon>
    </lineage>
</organism>
<dbReference type="InterPro" id="IPR029415">
    <property type="entry name" value="Lines_C"/>
</dbReference>
<accession>A0A8J5LMV9</accession>
<dbReference type="InterPro" id="IPR024875">
    <property type="entry name" value="Protein_Lines"/>
</dbReference>
<feature type="domain" description="Protein Lines N-terminal" evidence="1">
    <location>
        <begin position="482"/>
        <end position="593"/>
    </location>
</feature>